<dbReference type="Proteomes" id="UP000054485">
    <property type="component" value="Unassembled WGS sequence"/>
</dbReference>
<keyword evidence="1" id="KW-0732">Signal</keyword>
<dbReference type="HOGENOM" id="CLU_3088851_0_0_1"/>
<keyword evidence="3" id="KW-1185">Reference proteome</keyword>
<gene>
    <name evidence="2" type="ORF">CY34DRAFT_808539</name>
</gene>
<feature type="signal peptide" evidence="1">
    <location>
        <begin position="1"/>
        <end position="21"/>
    </location>
</feature>
<reference evidence="3" key="2">
    <citation type="submission" date="2015-01" db="EMBL/GenBank/DDBJ databases">
        <title>Evolutionary Origins and Diversification of the Mycorrhizal Mutualists.</title>
        <authorList>
            <consortium name="DOE Joint Genome Institute"/>
            <consortium name="Mycorrhizal Genomics Consortium"/>
            <person name="Kohler A."/>
            <person name="Kuo A."/>
            <person name="Nagy L.G."/>
            <person name="Floudas D."/>
            <person name="Copeland A."/>
            <person name="Barry K.W."/>
            <person name="Cichocki N."/>
            <person name="Veneault-Fourrey C."/>
            <person name="LaButti K."/>
            <person name="Lindquist E.A."/>
            <person name="Lipzen A."/>
            <person name="Lundell T."/>
            <person name="Morin E."/>
            <person name="Murat C."/>
            <person name="Riley R."/>
            <person name="Ohm R."/>
            <person name="Sun H."/>
            <person name="Tunlid A."/>
            <person name="Henrissat B."/>
            <person name="Grigoriev I.V."/>
            <person name="Hibbett D.S."/>
            <person name="Martin F."/>
        </authorList>
    </citation>
    <scope>NUCLEOTIDE SEQUENCE [LARGE SCALE GENOMIC DNA]</scope>
    <source>
        <strain evidence="3">UH-Slu-Lm8-n1</strain>
    </source>
</reference>
<name>A0A0D0AMB2_9AGAM</name>
<dbReference type="EMBL" id="KN835352">
    <property type="protein sequence ID" value="KIK39239.1"/>
    <property type="molecule type" value="Genomic_DNA"/>
</dbReference>
<proteinExistence type="predicted"/>
<protein>
    <submittedName>
        <fullName evidence="2">Uncharacterized protein</fullName>
    </submittedName>
</protein>
<dbReference type="InParanoid" id="A0A0D0AMB2"/>
<feature type="chain" id="PRO_5005173231" evidence="1">
    <location>
        <begin position="22"/>
        <end position="52"/>
    </location>
</feature>
<evidence type="ECO:0000313" key="2">
    <source>
        <dbReference type="EMBL" id="KIK39239.1"/>
    </source>
</evidence>
<sequence>MSDRSLQVVVLVNKLLLVLELESIGTLLPSRCGSVVQSMASYGTASESSCCY</sequence>
<evidence type="ECO:0000313" key="3">
    <source>
        <dbReference type="Proteomes" id="UP000054485"/>
    </source>
</evidence>
<reference evidence="2 3" key="1">
    <citation type="submission" date="2014-04" db="EMBL/GenBank/DDBJ databases">
        <authorList>
            <consortium name="DOE Joint Genome Institute"/>
            <person name="Kuo A."/>
            <person name="Ruytinx J."/>
            <person name="Rineau F."/>
            <person name="Colpaert J."/>
            <person name="Kohler A."/>
            <person name="Nagy L.G."/>
            <person name="Floudas D."/>
            <person name="Copeland A."/>
            <person name="Barry K.W."/>
            <person name="Cichocki N."/>
            <person name="Veneault-Fourrey C."/>
            <person name="LaButti K."/>
            <person name="Lindquist E.A."/>
            <person name="Lipzen A."/>
            <person name="Lundell T."/>
            <person name="Morin E."/>
            <person name="Murat C."/>
            <person name="Sun H."/>
            <person name="Tunlid A."/>
            <person name="Henrissat B."/>
            <person name="Grigoriev I.V."/>
            <person name="Hibbett D.S."/>
            <person name="Martin F."/>
            <person name="Nordberg H.P."/>
            <person name="Cantor M.N."/>
            <person name="Hua S.X."/>
        </authorList>
    </citation>
    <scope>NUCLEOTIDE SEQUENCE [LARGE SCALE GENOMIC DNA]</scope>
    <source>
        <strain evidence="2 3">UH-Slu-Lm8-n1</strain>
    </source>
</reference>
<organism evidence="2 3">
    <name type="scientific">Suillus luteus UH-Slu-Lm8-n1</name>
    <dbReference type="NCBI Taxonomy" id="930992"/>
    <lineage>
        <taxon>Eukaryota</taxon>
        <taxon>Fungi</taxon>
        <taxon>Dikarya</taxon>
        <taxon>Basidiomycota</taxon>
        <taxon>Agaricomycotina</taxon>
        <taxon>Agaricomycetes</taxon>
        <taxon>Agaricomycetidae</taxon>
        <taxon>Boletales</taxon>
        <taxon>Suillineae</taxon>
        <taxon>Suillaceae</taxon>
        <taxon>Suillus</taxon>
    </lineage>
</organism>
<accession>A0A0D0AMB2</accession>
<dbReference type="AlphaFoldDB" id="A0A0D0AMB2"/>
<evidence type="ECO:0000256" key="1">
    <source>
        <dbReference type="SAM" id="SignalP"/>
    </source>
</evidence>